<dbReference type="InterPro" id="IPR024775">
    <property type="entry name" value="DinB-like"/>
</dbReference>
<accession>A0A4Q8QEY2</accession>
<protein>
    <submittedName>
        <fullName evidence="2">DinB family protein</fullName>
    </submittedName>
</protein>
<feature type="domain" description="DinB-like" evidence="1">
    <location>
        <begin position="20"/>
        <end position="149"/>
    </location>
</feature>
<evidence type="ECO:0000313" key="3">
    <source>
        <dbReference type="Proteomes" id="UP000291981"/>
    </source>
</evidence>
<dbReference type="RefSeq" id="WP_130608302.1">
    <property type="nucleotide sequence ID" value="NZ_SGIU01000001.1"/>
</dbReference>
<keyword evidence="3" id="KW-1185">Reference proteome</keyword>
<proteinExistence type="predicted"/>
<evidence type="ECO:0000313" key="2">
    <source>
        <dbReference type="EMBL" id="TAI48384.1"/>
    </source>
</evidence>
<dbReference type="AlphaFoldDB" id="A0A4Q8QEY2"/>
<sequence length="164" mass="18302">MKENFITGFSASNFTLQRNLKGISDSDSVIQPKIKGNCINWNAGHILVVRDQMLTMLDGTTFLSEMETSYYASGSKPIGKNSNRISIEKINQGLKRTFDSLIKKLSGVDEAFLNSPIPRDGLPVPIEDPTMGKLFSILLYHEGYHTGQIGLGRRLIGKEFDYEL</sequence>
<evidence type="ECO:0000259" key="1">
    <source>
        <dbReference type="Pfam" id="PF12867"/>
    </source>
</evidence>
<gene>
    <name evidence="2" type="ORF">EW142_00835</name>
</gene>
<reference evidence="2 3" key="1">
    <citation type="submission" date="2019-02" db="EMBL/GenBank/DDBJ databases">
        <title>Draft genome sequence of Muricauda sp. 176CP4-71.</title>
        <authorList>
            <person name="Park J.-S."/>
        </authorList>
    </citation>
    <scope>NUCLEOTIDE SEQUENCE [LARGE SCALE GENOMIC DNA]</scope>
    <source>
        <strain evidence="2 3">176CP4-71</strain>
    </source>
</reference>
<organism evidence="2 3">
    <name type="scientific">Flagellimonas allohymeniacidonis</name>
    <dbReference type="NCBI Taxonomy" id="2517819"/>
    <lineage>
        <taxon>Bacteria</taxon>
        <taxon>Pseudomonadati</taxon>
        <taxon>Bacteroidota</taxon>
        <taxon>Flavobacteriia</taxon>
        <taxon>Flavobacteriales</taxon>
        <taxon>Flavobacteriaceae</taxon>
        <taxon>Flagellimonas</taxon>
    </lineage>
</organism>
<dbReference type="Pfam" id="PF12867">
    <property type="entry name" value="DinB_2"/>
    <property type="match status" value="1"/>
</dbReference>
<name>A0A4Q8QEY2_9FLAO</name>
<dbReference type="Gene3D" id="1.20.120.450">
    <property type="entry name" value="dinb family like domain"/>
    <property type="match status" value="1"/>
</dbReference>
<dbReference type="EMBL" id="SGIU01000001">
    <property type="protein sequence ID" value="TAI48384.1"/>
    <property type="molecule type" value="Genomic_DNA"/>
</dbReference>
<dbReference type="SUPFAM" id="SSF109854">
    <property type="entry name" value="DinB/YfiT-like putative metalloenzymes"/>
    <property type="match status" value="1"/>
</dbReference>
<dbReference type="InterPro" id="IPR034660">
    <property type="entry name" value="DinB/YfiT-like"/>
</dbReference>
<dbReference type="OrthoDB" id="1266848at2"/>
<dbReference type="Proteomes" id="UP000291981">
    <property type="component" value="Unassembled WGS sequence"/>
</dbReference>
<comment type="caution">
    <text evidence="2">The sequence shown here is derived from an EMBL/GenBank/DDBJ whole genome shotgun (WGS) entry which is preliminary data.</text>
</comment>